<dbReference type="CDD" id="cd02440">
    <property type="entry name" value="AdoMet_MTases"/>
    <property type="match status" value="1"/>
</dbReference>
<dbReference type="InterPro" id="IPR051052">
    <property type="entry name" value="Diverse_substrate_MTase"/>
</dbReference>
<comment type="similarity">
    <text evidence="1">Belongs to the methyltransferase superfamily.</text>
</comment>
<keyword evidence="6" id="KW-1185">Reference proteome</keyword>
<dbReference type="AlphaFoldDB" id="A0A9W8LAJ0"/>
<dbReference type="PANTHER" id="PTHR44942:SF4">
    <property type="entry name" value="METHYLTRANSFERASE TYPE 11 DOMAIN-CONTAINING PROTEIN"/>
    <property type="match status" value="1"/>
</dbReference>
<evidence type="ECO:0000256" key="1">
    <source>
        <dbReference type="ARBA" id="ARBA00008361"/>
    </source>
</evidence>
<keyword evidence="2 5" id="KW-0489">Methyltransferase</keyword>
<evidence type="ECO:0000256" key="3">
    <source>
        <dbReference type="ARBA" id="ARBA00022679"/>
    </source>
</evidence>
<keyword evidence="3 5" id="KW-0808">Transferase</keyword>
<sequence>MATYSHPIYDSSNYQNNRPQYKDALVDAILEYHLKNPEATTDLAVDVATGTGIFARQLQRGFKRVIGVDISEVMLRSARKVATQPPIEFVQSPAESLLFLESGSVDVVTVATGAHWFNIDGFIAEAKRVLKSTGTLVIFGYTGFASFVDYPQCDTMLKEFGLNDSKLGSYWDQGRDVLVEGYRDYHKALANGKWVDIFRRIYPNTIQGEPSAEFPPVVGDSPVVMDYSVNWRVLKNYWSTWSALATYHRDYPEREAFDQVLIREMMTAVGASNMDEPLNLEWEEVLIFCHPPQQSQAVKAN</sequence>
<dbReference type="GO" id="GO:0032259">
    <property type="term" value="P:methylation"/>
    <property type="evidence" value="ECO:0007669"/>
    <property type="project" value="UniProtKB-KW"/>
</dbReference>
<name>A0A9W8LAJ0_9FUNG</name>
<proteinExistence type="inferred from homology"/>
<dbReference type="InterPro" id="IPR029063">
    <property type="entry name" value="SAM-dependent_MTases_sf"/>
</dbReference>
<dbReference type="OrthoDB" id="10027013at2759"/>
<organism evidence="5 6">
    <name type="scientific">Coemansia pectinata</name>
    <dbReference type="NCBI Taxonomy" id="1052879"/>
    <lineage>
        <taxon>Eukaryota</taxon>
        <taxon>Fungi</taxon>
        <taxon>Fungi incertae sedis</taxon>
        <taxon>Zoopagomycota</taxon>
        <taxon>Kickxellomycotina</taxon>
        <taxon>Kickxellomycetes</taxon>
        <taxon>Kickxellales</taxon>
        <taxon>Kickxellaceae</taxon>
        <taxon>Coemansia</taxon>
    </lineage>
</organism>
<evidence type="ECO:0000313" key="5">
    <source>
        <dbReference type="EMBL" id="KAJ2751464.1"/>
    </source>
</evidence>
<protein>
    <submittedName>
        <fullName evidence="5">Trans-aconitate methyltransferase 1</fullName>
        <ecNumber evidence="5">2.1.1.145</ecNumber>
    </submittedName>
</protein>
<dbReference type="EMBL" id="JANBUH010000397">
    <property type="protein sequence ID" value="KAJ2751464.1"/>
    <property type="molecule type" value="Genomic_DNA"/>
</dbReference>
<reference evidence="5" key="1">
    <citation type="submission" date="2022-07" db="EMBL/GenBank/DDBJ databases">
        <title>Phylogenomic reconstructions and comparative analyses of Kickxellomycotina fungi.</title>
        <authorList>
            <person name="Reynolds N.K."/>
            <person name="Stajich J.E."/>
            <person name="Barry K."/>
            <person name="Grigoriev I.V."/>
            <person name="Crous P."/>
            <person name="Smith M.E."/>
        </authorList>
    </citation>
    <scope>NUCLEOTIDE SEQUENCE</scope>
    <source>
        <strain evidence="5">BCRC 34297</strain>
    </source>
</reference>
<dbReference type="InterPro" id="IPR013216">
    <property type="entry name" value="Methyltransf_11"/>
</dbReference>
<dbReference type="PANTHER" id="PTHR44942">
    <property type="entry name" value="METHYLTRANSF_11 DOMAIN-CONTAINING PROTEIN"/>
    <property type="match status" value="1"/>
</dbReference>
<accession>A0A9W8LAJ0</accession>
<dbReference type="GO" id="GO:0046547">
    <property type="term" value="F:trans-aconitate 3-methyltransferase activity"/>
    <property type="evidence" value="ECO:0007669"/>
    <property type="project" value="UniProtKB-EC"/>
</dbReference>
<dbReference type="EC" id="2.1.1.145" evidence="5"/>
<evidence type="ECO:0000259" key="4">
    <source>
        <dbReference type="Pfam" id="PF08241"/>
    </source>
</evidence>
<dbReference type="Gene3D" id="3.40.50.150">
    <property type="entry name" value="Vaccinia Virus protein VP39"/>
    <property type="match status" value="1"/>
</dbReference>
<evidence type="ECO:0000313" key="6">
    <source>
        <dbReference type="Proteomes" id="UP001140011"/>
    </source>
</evidence>
<feature type="domain" description="Methyltransferase type 11" evidence="4">
    <location>
        <begin position="45"/>
        <end position="138"/>
    </location>
</feature>
<dbReference type="Pfam" id="PF08241">
    <property type="entry name" value="Methyltransf_11"/>
    <property type="match status" value="1"/>
</dbReference>
<gene>
    <name evidence="5" type="primary">TMT1_2</name>
    <name evidence="5" type="ORF">GGI19_004467</name>
</gene>
<dbReference type="Proteomes" id="UP001140011">
    <property type="component" value="Unassembled WGS sequence"/>
</dbReference>
<comment type="caution">
    <text evidence="5">The sequence shown here is derived from an EMBL/GenBank/DDBJ whole genome shotgun (WGS) entry which is preliminary data.</text>
</comment>
<evidence type="ECO:0000256" key="2">
    <source>
        <dbReference type="ARBA" id="ARBA00022603"/>
    </source>
</evidence>
<dbReference type="SUPFAM" id="SSF53335">
    <property type="entry name" value="S-adenosyl-L-methionine-dependent methyltransferases"/>
    <property type="match status" value="1"/>
</dbReference>